<evidence type="ECO:0000313" key="3">
    <source>
        <dbReference type="WBParaSite" id="SCUD_0000445501-mRNA-1"/>
    </source>
</evidence>
<evidence type="ECO:0000313" key="2">
    <source>
        <dbReference type="Proteomes" id="UP000279833"/>
    </source>
</evidence>
<dbReference type="AlphaFoldDB" id="A0A183JP19"/>
<dbReference type="Proteomes" id="UP000279833">
    <property type="component" value="Unassembled WGS sequence"/>
</dbReference>
<name>A0A183JP19_9TREM</name>
<proteinExistence type="predicted"/>
<evidence type="ECO:0000313" key="1">
    <source>
        <dbReference type="EMBL" id="VDO89019.1"/>
    </source>
</evidence>
<reference evidence="3" key="1">
    <citation type="submission" date="2016-06" db="UniProtKB">
        <authorList>
            <consortium name="WormBaseParasite"/>
        </authorList>
    </citation>
    <scope>IDENTIFICATION</scope>
</reference>
<reference evidence="1 2" key="2">
    <citation type="submission" date="2018-11" db="EMBL/GenBank/DDBJ databases">
        <authorList>
            <consortium name="Pathogen Informatics"/>
        </authorList>
    </citation>
    <scope>NUCLEOTIDE SEQUENCE [LARGE SCALE GENOMIC DNA]</scope>
    <source>
        <strain evidence="1">Dakar</strain>
        <strain evidence="2">Dakar, Senegal</strain>
    </source>
</reference>
<dbReference type="EMBL" id="UZAK01005934">
    <property type="protein sequence ID" value="VDO89019.1"/>
    <property type="molecule type" value="Genomic_DNA"/>
</dbReference>
<gene>
    <name evidence="1" type="ORF">SCUD_LOCUS4455</name>
</gene>
<sequence>MCSQVSSASSCDDKEQDDDGQRILFLLHHCKGKPREAIEKYIMLPLSGYRKACDTLRRLFGRTYKAGAVLKGLNGGSNIKDNDEESQSRLAIKMEIIL</sequence>
<dbReference type="WBParaSite" id="SCUD_0000445501-mRNA-1">
    <property type="protein sequence ID" value="SCUD_0000445501-mRNA-1"/>
    <property type="gene ID" value="SCUD_0000445501"/>
</dbReference>
<accession>A0A183JP19</accession>
<keyword evidence="2" id="KW-1185">Reference proteome</keyword>
<protein>
    <submittedName>
        <fullName evidence="3">DDE-1 domain-containing protein</fullName>
    </submittedName>
</protein>
<organism evidence="3">
    <name type="scientific">Schistosoma curassoni</name>
    <dbReference type="NCBI Taxonomy" id="6186"/>
    <lineage>
        <taxon>Eukaryota</taxon>
        <taxon>Metazoa</taxon>
        <taxon>Spiralia</taxon>
        <taxon>Lophotrochozoa</taxon>
        <taxon>Platyhelminthes</taxon>
        <taxon>Trematoda</taxon>
        <taxon>Digenea</taxon>
        <taxon>Strigeidida</taxon>
        <taxon>Schistosomatoidea</taxon>
        <taxon>Schistosomatidae</taxon>
        <taxon>Schistosoma</taxon>
    </lineage>
</organism>